<organism evidence="1 2">
    <name type="scientific">Ceraceosorus guamensis</name>
    <dbReference type="NCBI Taxonomy" id="1522189"/>
    <lineage>
        <taxon>Eukaryota</taxon>
        <taxon>Fungi</taxon>
        <taxon>Dikarya</taxon>
        <taxon>Basidiomycota</taxon>
        <taxon>Ustilaginomycotina</taxon>
        <taxon>Exobasidiomycetes</taxon>
        <taxon>Ceraceosorales</taxon>
        <taxon>Ceraceosoraceae</taxon>
        <taxon>Ceraceosorus</taxon>
    </lineage>
</organism>
<dbReference type="InParanoid" id="A0A316VXK4"/>
<gene>
    <name evidence="1" type="ORF">IE81DRAFT_139969</name>
</gene>
<proteinExistence type="predicted"/>
<dbReference type="RefSeq" id="XP_025369360.1">
    <property type="nucleotide sequence ID" value="XM_025510342.1"/>
</dbReference>
<keyword evidence="2" id="KW-1185">Reference proteome</keyword>
<dbReference type="AlphaFoldDB" id="A0A316VXK4"/>
<sequence length="189" mass="21665">MSFPRSAKLASATNTTFEQLTRQHKRVSFRRIEDNVICMFREKKKQKNFKRTNKRLYKLRVRGKVVVAVALRWRSYSRSARYGPDQPSAEFAGAPICGLDDYDHNTHNLAWSQSPVACQTRSIGFSGALSLGKRKPAGSPGLDPIMTPVSGYSRLILGSRMRSSRTFQHNHGGEYLLYRYHERRARARE</sequence>
<dbReference type="Proteomes" id="UP000245783">
    <property type="component" value="Unassembled WGS sequence"/>
</dbReference>
<protein>
    <submittedName>
        <fullName evidence="1">Uncharacterized protein</fullName>
    </submittedName>
</protein>
<dbReference type="EMBL" id="KZ819382">
    <property type="protein sequence ID" value="PWN42200.1"/>
    <property type="molecule type" value="Genomic_DNA"/>
</dbReference>
<name>A0A316VXK4_9BASI</name>
<evidence type="ECO:0000313" key="1">
    <source>
        <dbReference type="EMBL" id="PWN42200.1"/>
    </source>
</evidence>
<dbReference type="GeneID" id="37032212"/>
<evidence type="ECO:0000313" key="2">
    <source>
        <dbReference type="Proteomes" id="UP000245783"/>
    </source>
</evidence>
<reference evidence="1 2" key="1">
    <citation type="journal article" date="2018" name="Mol. Biol. Evol.">
        <title>Broad Genomic Sampling Reveals a Smut Pathogenic Ancestry of the Fungal Clade Ustilaginomycotina.</title>
        <authorList>
            <person name="Kijpornyongpan T."/>
            <person name="Mondo S.J."/>
            <person name="Barry K."/>
            <person name="Sandor L."/>
            <person name="Lee J."/>
            <person name="Lipzen A."/>
            <person name="Pangilinan J."/>
            <person name="LaButti K."/>
            <person name="Hainaut M."/>
            <person name="Henrissat B."/>
            <person name="Grigoriev I.V."/>
            <person name="Spatafora J.W."/>
            <person name="Aime M.C."/>
        </authorList>
    </citation>
    <scope>NUCLEOTIDE SEQUENCE [LARGE SCALE GENOMIC DNA]</scope>
    <source>
        <strain evidence="1 2">MCA 4658</strain>
    </source>
</reference>
<accession>A0A316VXK4</accession>